<dbReference type="PANTHER" id="PTHR48108:SF34">
    <property type="entry name" value="CBS DOMAIN-CONTAINING PROTEIN YHCV"/>
    <property type="match status" value="1"/>
</dbReference>
<evidence type="ECO:0000256" key="1">
    <source>
        <dbReference type="ARBA" id="ARBA00022737"/>
    </source>
</evidence>
<dbReference type="Pfam" id="PF00571">
    <property type="entry name" value="CBS"/>
    <property type="match status" value="2"/>
</dbReference>
<keyword evidence="1" id="KW-0677">Repeat</keyword>
<protein>
    <submittedName>
        <fullName evidence="4">Acetoin utilization protein AcuB</fullName>
    </submittedName>
</protein>
<dbReference type="Gene3D" id="3.30.2130.10">
    <property type="entry name" value="VC0802-like"/>
    <property type="match status" value="1"/>
</dbReference>
<comment type="caution">
    <text evidence="4">The sequence shown here is derived from an EMBL/GenBank/DDBJ whole genome shotgun (WGS) entry which is preliminary data.</text>
</comment>
<name>A0A840UQP2_9BACT</name>
<dbReference type="EMBL" id="JACHEO010000012">
    <property type="protein sequence ID" value="MBB5348537.1"/>
    <property type="molecule type" value="Genomic_DNA"/>
</dbReference>
<dbReference type="RefSeq" id="WP_183351365.1">
    <property type="nucleotide sequence ID" value="NZ_JACHEO010000012.1"/>
</dbReference>
<dbReference type="PANTHER" id="PTHR48108">
    <property type="entry name" value="CBS DOMAIN-CONTAINING PROTEIN CBSX2, CHLOROPLASTIC"/>
    <property type="match status" value="1"/>
</dbReference>
<dbReference type="SUPFAM" id="SSF55021">
    <property type="entry name" value="ACT-like"/>
    <property type="match status" value="1"/>
</dbReference>
<dbReference type="AlphaFoldDB" id="A0A840UQP2"/>
<dbReference type="InterPro" id="IPR046342">
    <property type="entry name" value="CBS_dom_sf"/>
</dbReference>
<evidence type="ECO:0000313" key="4">
    <source>
        <dbReference type="EMBL" id="MBB5348537.1"/>
    </source>
</evidence>
<dbReference type="InterPro" id="IPR051462">
    <property type="entry name" value="CBS_domain-containing"/>
</dbReference>
<organism evidence="4 5">
    <name type="scientific">Desulfoprunum benzoelyticum</name>
    <dbReference type="NCBI Taxonomy" id="1506996"/>
    <lineage>
        <taxon>Bacteria</taxon>
        <taxon>Pseudomonadati</taxon>
        <taxon>Thermodesulfobacteriota</taxon>
        <taxon>Desulfobulbia</taxon>
        <taxon>Desulfobulbales</taxon>
        <taxon>Desulfobulbaceae</taxon>
        <taxon>Desulfoprunum</taxon>
    </lineage>
</organism>
<keyword evidence="2" id="KW-0129">CBS domain</keyword>
<dbReference type="Proteomes" id="UP000539642">
    <property type="component" value="Unassembled WGS sequence"/>
</dbReference>
<dbReference type="InterPro" id="IPR045865">
    <property type="entry name" value="ACT-like_dom_sf"/>
</dbReference>
<feature type="domain" description="CBS" evidence="3">
    <location>
        <begin position="82"/>
        <end position="137"/>
    </location>
</feature>
<dbReference type="SMART" id="SM00116">
    <property type="entry name" value="CBS"/>
    <property type="match status" value="2"/>
</dbReference>
<evidence type="ECO:0000256" key="2">
    <source>
        <dbReference type="PROSITE-ProRule" id="PRU00703"/>
    </source>
</evidence>
<dbReference type="SUPFAM" id="SSF54631">
    <property type="entry name" value="CBS-domain pair"/>
    <property type="match status" value="1"/>
</dbReference>
<accession>A0A840UQP2</accession>
<gene>
    <name evidence="4" type="ORF">HNQ81_002273</name>
</gene>
<evidence type="ECO:0000259" key="3">
    <source>
        <dbReference type="PROSITE" id="PS51371"/>
    </source>
</evidence>
<feature type="domain" description="CBS" evidence="3">
    <location>
        <begin position="7"/>
        <end position="63"/>
    </location>
</feature>
<dbReference type="Gene3D" id="3.10.580.10">
    <property type="entry name" value="CBS-domain"/>
    <property type="match status" value="1"/>
</dbReference>
<dbReference type="CDD" id="cd04584">
    <property type="entry name" value="CBS_pair_AcuB_like"/>
    <property type="match status" value="1"/>
</dbReference>
<dbReference type="PROSITE" id="PS51371">
    <property type="entry name" value="CBS"/>
    <property type="match status" value="2"/>
</dbReference>
<reference evidence="4 5" key="1">
    <citation type="submission" date="2020-08" db="EMBL/GenBank/DDBJ databases">
        <title>Genomic Encyclopedia of Type Strains, Phase IV (KMG-IV): sequencing the most valuable type-strain genomes for metagenomic binning, comparative biology and taxonomic classification.</title>
        <authorList>
            <person name="Goeker M."/>
        </authorList>
    </citation>
    <scope>NUCLEOTIDE SEQUENCE [LARGE SCALE GENOMIC DNA]</scope>
    <source>
        <strain evidence="4 5">DSM 28570</strain>
    </source>
</reference>
<sequence>MYIGRIMHTDLITVAPETSLADARDLIEEKKIDHLLVVDKHKKLVGIVSDRDLKQNWASPATSLSVHELNYLLQKVEVRTIMTKTVVTVSPDTTIERAAYIMQTRDISSLPVMEGGNLVGIITSTDVMEVLLEAIGISDNSVRLGIFVRDSIGSLAGVSELLKEAEINIQSLFSWPEKDYPGVTQLVIRVAAADGDKAIRALTEGGFKVKTRYEKDIVPFLPPMP</sequence>
<proteinExistence type="predicted"/>
<keyword evidence="5" id="KW-1185">Reference proteome</keyword>
<dbReference type="InterPro" id="IPR000644">
    <property type="entry name" value="CBS_dom"/>
</dbReference>
<evidence type="ECO:0000313" key="5">
    <source>
        <dbReference type="Proteomes" id="UP000539642"/>
    </source>
</evidence>